<evidence type="ECO:0000313" key="1">
    <source>
        <dbReference type="EMBL" id="MFC4653006.1"/>
    </source>
</evidence>
<comment type="caution">
    <text evidence="1">The sequence shown here is derived from an EMBL/GenBank/DDBJ whole genome shotgun (WGS) entry which is preliminary data.</text>
</comment>
<protein>
    <submittedName>
        <fullName evidence="1">Uncharacterized protein</fullName>
    </submittedName>
</protein>
<reference evidence="2" key="1">
    <citation type="journal article" date="2019" name="Int. J. Syst. Evol. Microbiol.">
        <title>The Global Catalogue of Microorganisms (GCM) 10K type strain sequencing project: providing services to taxonomists for standard genome sequencing and annotation.</title>
        <authorList>
            <consortium name="The Broad Institute Genomics Platform"/>
            <consortium name="The Broad Institute Genome Sequencing Center for Infectious Disease"/>
            <person name="Wu L."/>
            <person name="Ma J."/>
        </authorList>
    </citation>
    <scope>NUCLEOTIDE SEQUENCE [LARGE SCALE GENOMIC DNA]</scope>
    <source>
        <strain evidence="2">CCUG 63287</strain>
    </source>
</reference>
<name>A0ABV9JES3_9LACT</name>
<evidence type="ECO:0000313" key="2">
    <source>
        <dbReference type="Proteomes" id="UP001595987"/>
    </source>
</evidence>
<dbReference type="RefSeq" id="WP_213536736.1">
    <property type="nucleotide sequence ID" value="NZ_BOVQ01000009.1"/>
</dbReference>
<dbReference type="EMBL" id="JBHSGD010000007">
    <property type="protein sequence ID" value="MFC4653006.1"/>
    <property type="molecule type" value="Genomic_DNA"/>
</dbReference>
<organism evidence="1 2">
    <name type="scientific">Lactococcus nasutitermitis</name>
    <dbReference type="NCBI Taxonomy" id="1652957"/>
    <lineage>
        <taxon>Bacteria</taxon>
        <taxon>Bacillati</taxon>
        <taxon>Bacillota</taxon>
        <taxon>Bacilli</taxon>
        <taxon>Lactobacillales</taxon>
        <taxon>Streptococcaceae</taxon>
        <taxon>Lactococcus</taxon>
    </lineage>
</organism>
<dbReference type="Proteomes" id="UP001595987">
    <property type="component" value="Unassembled WGS sequence"/>
</dbReference>
<proteinExistence type="predicted"/>
<accession>A0ABV9JES3</accession>
<keyword evidence="2" id="KW-1185">Reference proteome</keyword>
<sequence>MIIVNIALKQEDIKALLETEGFKFVKKQGLKLFFETDAEDKAAEANRAKAIIKGSEWGQGLFFSTGVA</sequence>
<gene>
    <name evidence="1" type="ORF">ACFO26_08805</name>
</gene>